<protein>
    <recommendedName>
        <fullName evidence="4">DUF1616 domain-containing protein</fullName>
    </recommendedName>
</protein>
<organism evidence="2 3">
    <name type="scientific">Novosphingobium clariflavum</name>
    <dbReference type="NCBI Taxonomy" id="2029884"/>
    <lineage>
        <taxon>Bacteria</taxon>
        <taxon>Pseudomonadati</taxon>
        <taxon>Pseudomonadota</taxon>
        <taxon>Alphaproteobacteria</taxon>
        <taxon>Sphingomonadales</taxon>
        <taxon>Sphingomonadaceae</taxon>
        <taxon>Novosphingobium</taxon>
    </lineage>
</organism>
<name>A0ABV6S9N3_9SPHN</name>
<proteinExistence type="predicted"/>
<feature type="transmembrane region" description="Helical" evidence="1">
    <location>
        <begin position="47"/>
        <end position="69"/>
    </location>
</feature>
<accession>A0ABV6S9N3</accession>
<feature type="transmembrane region" description="Helical" evidence="1">
    <location>
        <begin position="105"/>
        <end position="125"/>
    </location>
</feature>
<dbReference type="EMBL" id="JBHLTM010000061">
    <property type="protein sequence ID" value="MFC0685937.1"/>
    <property type="molecule type" value="Genomic_DNA"/>
</dbReference>
<dbReference type="RefSeq" id="WP_267218686.1">
    <property type="nucleotide sequence ID" value="NZ_JAPCWC010000002.1"/>
</dbReference>
<evidence type="ECO:0000313" key="3">
    <source>
        <dbReference type="Proteomes" id="UP001589858"/>
    </source>
</evidence>
<comment type="caution">
    <text evidence="2">The sequence shown here is derived from an EMBL/GenBank/DDBJ whole genome shotgun (WGS) entry which is preliminary data.</text>
</comment>
<keyword evidence="3" id="KW-1185">Reference proteome</keyword>
<reference evidence="2 3" key="1">
    <citation type="submission" date="2024-09" db="EMBL/GenBank/DDBJ databases">
        <authorList>
            <person name="Sun Q."/>
            <person name="Mori K."/>
        </authorList>
    </citation>
    <scope>NUCLEOTIDE SEQUENCE [LARGE SCALE GENOMIC DNA]</scope>
    <source>
        <strain evidence="2 3">CICC 11035S</strain>
    </source>
</reference>
<evidence type="ECO:0000256" key="1">
    <source>
        <dbReference type="SAM" id="Phobius"/>
    </source>
</evidence>
<feature type="transmembrane region" description="Helical" evidence="1">
    <location>
        <begin position="81"/>
        <end position="99"/>
    </location>
</feature>
<keyword evidence="1" id="KW-1133">Transmembrane helix</keyword>
<evidence type="ECO:0008006" key="4">
    <source>
        <dbReference type="Google" id="ProtNLM"/>
    </source>
</evidence>
<gene>
    <name evidence="2" type="ORF">ACFFF8_15195</name>
</gene>
<evidence type="ECO:0000313" key="2">
    <source>
        <dbReference type="EMBL" id="MFC0685937.1"/>
    </source>
</evidence>
<keyword evidence="1" id="KW-0812">Transmembrane</keyword>
<feature type="transmembrane region" description="Helical" evidence="1">
    <location>
        <begin position="20"/>
        <end position="41"/>
    </location>
</feature>
<dbReference type="Proteomes" id="UP001589858">
    <property type="component" value="Unassembled WGS sequence"/>
</dbReference>
<keyword evidence="1" id="KW-0472">Membrane</keyword>
<sequence length="144" mass="15029">MAYGDSDAVSESGAREATRCAAGACITFASFLLLALLWMVRVAGIEAWLALPPLLLALLALIPTVSFTCAARFAAEKGERAGYLMLVTLLASVLAVGYLTSSAGALGIFAVIPVATLAVVVGKLVQQGMRGARNLREPPPEFFE</sequence>